<evidence type="ECO:0000313" key="3">
    <source>
        <dbReference type="Proteomes" id="UP000887567"/>
    </source>
</evidence>
<organism evidence="2 3">
    <name type="scientific">Exaiptasia diaphana</name>
    <name type="common">Tropical sea anemone</name>
    <name type="synonym">Aiptasia pulchella</name>
    <dbReference type="NCBI Taxonomy" id="2652724"/>
    <lineage>
        <taxon>Eukaryota</taxon>
        <taxon>Metazoa</taxon>
        <taxon>Cnidaria</taxon>
        <taxon>Anthozoa</taxon>
        <taxon>Hexacorallia</taxon>
        <taxon>Actiniaria</taxon>
        <taxon>Aiptasiidae</taxon>
        <taxon>Exaiptasia</taxon>
    </lineage>
</organism>
<dbReference type="AlphaFoldDB" id="A0A913Y1K5"/>
<protein>
    <submittedName>
        <fullName evidence="2">Uncharacterized protein</fullName>
    </submittedName>
</protein>
<sequence length="156" mass="16811">QNKRSDTVTSSDSAAGSLSSGDSYSAPSDDSEELMYSVSNPPSPDGIRKKQLASDTDSEKTATSDQSNSQVSSVVLRSEKEKQEEPVSVMAGFLNSLKKTTFTMAKMAKQETSEKPADVENYSKRVNNSTAIQAARPGMNPEDKSFFPFPGMACIH</sequence>
<dbReference type="GeneID" id="110250392"/>
<dbReference type="EnsemblMetazoa" id="XM_021056992.1">
    <property type="protein sequence ID" value="XP_020912651.1"/>
    <property type="gene ID" value="LOC110250392"/>
</dbReference>
<feature type="compositionally biased region" description="Low complexity" evidence="1">
    <location>
        <begin position="64"/>
        <end position="76"/>
    </location>
</feature>
<evidence type="ECO:0000256" key="1">
    <source>
        <dbReference type="SAM" id="MobiDB-lite"/>
    </source>
</evidence>
<dbReference type="Proteomes" id="UP000887567">
    <property type="component" value="Unplaced"/>
</dbReference>
<feature type="compositionally biased region" description="Low complexity" evidence="1">
    <location>
        <begin position="10"/>
        <end position="28"/>
    </location>
</feature>
<dbReference type="KEGG" id="epa:110250392"/>
<feature type="compositionally biased region" description="Basic and acidic residues" evidence="1">
    <location>
        <begin position="108"/>
        <end position="123"/>
    </location>
</feature>
<feature type="region of interest" description="Disordered" evidence="1">
    <location>
        <begin position="1"/>
        <end position="87"/>
    </location>
</feature>
<keyword evidence="3" id="KW-1185">Reference proteome</keyword>
<dbReference type="RefSeq" id="XP_020912651.1">
    <property type="nucleotide sequence ID" value="XM_021056992.1"/>
</dbReference>
<feature type="region of interest" description="Disordered" evidence="1">
    <location>
        <begin position="107"/>
        <end position="147"/>
    </location>
</feature>
<accession>A0A913Y1K5</accession>
<name>A0A913Y1K5_EXADI</name>
<evidence type="ECO:0000313" key="2">
    <source>
        <dbReference type="EnsemblMetazoa" id="XP_020912651.1"/>
    </source>
</evidence>
<proteinExistence type="predicted"/>
<reference evidence="2" key="1">
    <citation type="submission" date="2022-11" db="UniProtKB">
        <authorList>
            <consortium name="EnsemblMetazoa"/>
        </authorList>
    </citation>
    <scope>IDENTIFICATION</scope>
</reference>